<keyword evidence="4" id="KW-1185">Reference proteome</keyword>
<gene>
    <name evidence="3" type="ORF">VaNZ11_012952</name>
</gene>
<evidence type="ECO:0000313" key="4">
    <source>
        <dbReference type="Proteomes" id="UP001165090"/>
    </source>
</evidence>
<dbReference type="InterPro" id="IPR036465">
    <property type="entry name" value="vWFA_dom_sf"/>
</dbReference>
<name>A0ABQ5SF11_9CHLO</name>
<evidence type="ECO:0000259" key="2">
    <source>
        <dbReference type="Pfam" id="PF13519"/>
    </source>
</evidence>
<dbReference type="Proteomes" id="UP001165090">
    <property type="component" value="Unassembled WGS sequence"/>
</dbReference>
<dbReference type="EMBL" id="BSDZ01000080">
    <property type="protein sequence ID" value="GLI68508.1"/>
    <property type="molecule type" value="Genomic_DNA"/>
</dbReference>
<evidence type="ECO:0000256" key="1">
    <source>
        <dbReference type="SAM" id="MobiDB-lite"/>
    </source>
</evidence>
<feature type="region of interest" description="Disordered" evidence="1">
    <location>
        <begin position="474"/>
        <end position="521"/>
    </location>
</feature>
<feature type="region of interest" description="Disordered" evidence="1">
    <location>
        <begin position="196"/>
        <end position="256"/>
    </location>
</feature>
<feature type="compositionally biased region" description="Low complexity" evidence="1">
    <location>
        <begin position="486"/>
        <end position="514"/>
    </location>
</feature>
<dbReference type="PANTHER" id="PTHR36846">
    <property type="entry name" value="PROTEIN VIAA"/>
    <property type="match status" value="1"/>
</dbReference>
<organism evidence="3 4">
    <name type="scientific">Volvox africanus</name>
    <dbReference type="NCBI Taxonomy" id="51714"/>
    <lineage>
        <taxon>Eukaryota</taxon>
        <taxon>Viridiplantae</taxon>
        <taxon>Chlorophyta</taxon>
        <taxon>core chlorophytes</taxon>
        <taxon>Chlorophyceae</taxon>
        <taxon>CS clade</taxon>
        <taxon>Chlamydomonadales</taxon>
        <taxon>Volvocaceae</taxon>
        <taxon>Volvox</taxon>
    </lineage>
</organism>
<dbReference type="Pfam" id="PF13519">
    <property type="entry name" value="VWA_2"/>
    <property type="match status" value="1"/>
</dbReference>
<dbReference type="InterPro" id="IPR002035">
    <property type="entry name" value="VWF_A"/>
</dbReference>
<accession>A0ABQ5SF11</accession>
<dbReference type="Gene3D" id="3.40.50.410">
    <property type="entry name" value="von Willebrand factor, type A domain"/>
    <property type="match status" value="1"/>
</dbReference>
<comment type="caution">
    <text evidence="3">The sequence shown here is derived from an EMBL/GenBank/DDBJ whole genome shotgun (WGS) entry which is preliminary data.</text>
</comment>
<evidence type="ECO:0000313" key="3">
    <source>
        <dbReference type="EMBL" id="GLI68508.1"/>
    </source>
</evidence>
<protein>
    <recommendedName>
        <fullName evidence="2">VWFA domain-containing protein</fullName>
    </recommendedName>
</protein>
<feature type="domain" description="VWFA" evidence="2">
    <location>
        <begin position="595"/>
        <end position="699"/>
    </location>
</feature>
<reference evidence="3 4" key="1">
    <citation type="journal article" date="2023" name="IScience">
        <title>Expanded male sex-determining region conserved during the evolution of homothallism in the green alga Volvox.</title>
        <authorList>
            <person name="Yamamoto K."/>
            <person name="Matsuzaki R."/>
            <person name="Mahakham W."/>
            <person name="Heman W."/>
            <person name="Sekimoto H."/>
            <person name="Kawachi M."/>
            <person name="Minakuchi Y."/>
            <person name="Toyoda A."/>
            <person name="Nozaki H."/>
        </authorList>
    </citation>
    <scope>NUCLEOTIDE SEQUENCE [LARGE SCALE GENOMIC DNA]</scope>
    <source>
        <strain evidence="3 4">NIES-4468</strain>
    </source>
</reference>
<sequence length="760" mass="84167">MNTLPGHGHGRCGLLSSHHEQTLAPRCPAAASPRVFVHPSHCLPSVMRGPSSHTVTHRLHNNKRTCVAARAADGDKGSSFSFELMGPAWSNRARLSEMMLNSLVELPGTRGMMDLRTRADDLATWKLALQKGTLPRMDQIEWPQEPFRSKFAEALRNLEMPRFTRRYPAVLDTLIKQMLSLAFEFEEKLAAAEQQQQQQQQQRQQQQQMPQPNQGQEQDQQQQQQTESQMASAAGGAASEQQQPPPNQPSPMQQEISEEELQKMMQQAIEQAQQKLPQEELQQNGNRPQLQIKMQDLEGENKGSKPSQEQQTLESQLERIADDIVRQFEADMSQVMENLEAGEMAFDDLNALLDGDEGFDLTRGVWRRTGWRELSTLREVLEKVPELRELVRQLGRGGGRGPLRRAPEELEARGYPPGVIRSPLRPEEVRGLTRSGDLSRMLPSEMALLAHGWPRKSYKDKQGQLHVHADAKTNTPVASSAGGGAAAAMPSSIGSTPATASASGGGTAMVMSSADGTSASLRHEPHIPVDVSVSSGEFDLEEYYLPGSHAARALHRVRRAERMLLSYDRTGWLDDEPACVTSRMEIRPAAELGPIILCLDTSGSMRGARETVAKALALECLRGAHRQRRACYLYAFSGPNEVQELQLSVDLDSLDSLLAFLSCSFMGGTDVDAPLKLSLERLAQKEWSQADILMVTDGEIPNPDEKIIQAISQAHTEMGLEVHGLLVSSHVTEAMRKLCTDVHVFKSWTAVPGGNDYMYH</sequence>
<feature type="compositionally biased region" description="Low complexity" evidence="1">
    <location>
        <begin position="196"/>
        <end position="242"/>
    </location>
</feature>
<dbReference type="PANTHER" id="PTHR36846:SF1">
    <property type="entry name" value="PROTEIN VIAA"/>
    <property type="match status" value="1"/>
</dbReference>
<proteinExistence type="predicted"/>
<dbReference type="SUPFAM" id="SSF53300">
    <property type="entry name" value="vWA-like"/>
    <property type="match status" value="1"/>
</dbReference>